<keyword evidence="1 3" id="KW-0808">Transferase</keyword>
<dbReference type="InterPro" id="IPR050065">
    <property type="entry name" value="GlmU-like"/>
</dbReference>
<dbReference type="OrthoDB" id="9784832at2"/>
<dbReference type="Proteomes" id="UP000267223">
    <property type="component" value="Unassembled WGS sequence"/>
</dbReference>
<evidence type="ECO:0000256" key="2">
    <source>
        <dbReference type="ARBA" id="ARBA00023315"/>
    </source>
</evidence>
<sequence>MKILLDDIFFRDFLFPFGQVRSISHTRIGIYTIFEKWQHVFPGKVFIASEKLIHEYEENECVKYPANFIPSYEFLKKLFKRNEKLSFTPDCKIVEYPWQIFEFNNWAINEDFKMVTSGRTSQPVPEGNQVVCPENIFIEQGASVQFAVLNAEAGPVYIGTNAQVEEGCLLRGPISIGEGSRIKMGTKIYGATTIGPYCLAGGEIKNSIIMAYSNKAHDGYLGDSVIGEWCNLGAGTSNSNLKNNASAVKIWSRKHNEFVVAGTKCGLLMGDYSRCAINTSFNTGSVVGVCCSIFGQSFPPKFIDNFSWGDKRYILEKAVSDINNWKKLKGQEITEAEIELLKNIY</sequence>
<reference evidence="3 4" key="1">
    <citation type="submission" date="2018-11" db="EMBL/GenBank/DDBJ databases">
        <title>Draft genome sequence of Ferruginibacter sp. BO-59.</title>
        <authorList>
            <person name="Im W.T."/>
        </authorList>
    </citation>
    <scope>NUCLEOTIDE SEQUENCE [LARGE SCALE GENOMIC DNA]</scope>
    <source>
        <strain evidence="3 4">BO-59</strain>
    </source>
</reference>
<dbReference type="EMBL" id="RJJR01000009">
    <property type="protein sequence ID" value="RNI35686.1"/>
    <property type="molecule type" value="Genomic_DNA"/>
</dbReference>
<dbReference type="PANTHER" id="PTHR43584:SF9">
    <property type="entry name" value="TRANSFERASE HEXAPEPTIDE REPEAT CONTAINING PROTEIN"/>
    <property type="match status" value="1"/>
</dbReference>
<dbReference type="InterPro" id="IPR023917">
    <property type="entry name" value="Bifunctiontional_GlmU_bac-type"/>
</dbReference>
<organism evidence="3 4">
    <name type="scientific">Hanamia caeni</name>
    <dbReference type="NCBI Taxonomy" id="2294116"/>
    <lineage>
        <taxon>Bacteria</taxon>
        <taxon>Pseudomonadati</taxon>
        <taxon>Bacteroidota</taxon>
        <taxon>Chitinophagia</taxon>
        <taxon>Chitinophagales</taxon>
        <taxon>Chitinophagaceae</taxon>
        <taxon>Hanamia</taxon>
    </lineage>
</organism>
<evidence type="ECO:0000313" key="4">
    <source>
        <dbReference type="Proteomes" id="UP000267223"/>
    </source>
</evidence>
<keyword evidence="4" id="KW-1185">Reference proteome</keyword>
<evidence type="ECO:0000313" key="3">
    <source>
        <dbReference type="EMBL" id="RNI35686.1"/>
    </source>
</evidence>
<dbReference type="GO" id="GO:0016746">
    <property type="term" value="F:acyltransferase activity"/>
    <property type="evidence" value="ECO:0007669"/>
    <property type="project" value="UniProtKB-KW"/>
</dbReference>
<dbReference type="SUPFAM" id="SSF51161">
    <property type="entry name" value="Trimeric LpxA-like enzymes"/>
    <property type="match status" value="1"/>
</dbReference>
<name>A0A3M9ND48_9BACT</name>
<gene>
    <name evidence="3" type="ORF">EFY79_12030</name>
</gene>
<dbReference type="InterPro" id="IPR011004">
    <property type="entry name" value="Trimer_LpxA-like_sf"/>
</dbReference>
<accession>A0A3M9ND48</accession>
<dbReference type="Gene3D" id="2.160.10.10">
    <property type="entry name" value="Hexapeptide repeat proteins"/>
    <property type="match status" value="1"/>
</dbReference>
<keyword evidence="2" id="KW-0012">Acyltransferase</keyword>
<dbReference type="RefSeq" id="WP_123120966.1">
    <property type="nucleotide sequence ID" value="NZ_RJJR01000009.1"/>
</dbReference>
<dbReference type="NCBIfam" id="TIGR03991">
    <property type="entry name" value="alt_bact_glmU"/>
    <property type="match status" value="1"/>
</dbReference>
<dbReference type="AlphaFoldDB" id="A0A3M9ND48"/>
<comment type="caution">
    <text evidence="3">The sequence shown here is derived from an EMBL/GenBank/DDBJ whole genome shotgun (WGS) entry which is preliminary data.</text>
</comment>
<dbReference type="GO" id="GO:0016779">
    <property type="term" value="F:nucleotidyltransferase activity"/>
    <property type="evidence" value="ECO:0007669"/>
    <property type="project" value="UniProtKB-ARBA"/>
</dbReference>
<protein>
    <submittedName>
        <fullName evidence="3">Glucose-1-phosphate thymidylyltransferase</fullName>
    </submittedName>
</protein>
<dbReference type="PANTHER" id="PTHR43584">
    <property type="entry name" value="NUCLEOTIDYL TRANSFERASE"/>
    <property type="match status" value="1"/>
</dbReference>
<proteinExistence type="predicted"/>
<evidence type="ECO:0000256" key="1">
    <source>
        <dbReference type="ARBA" id="ARBA00022679"/>
    </source>
</evidence>